<feature type="compositionally biased region" description="Polar residues" evidence="1">
    <location>
        <begin position="242"/>
        <end position="251"/>
    </location>
</feature>
<dbReference type="OrthoDB" id="2755069at2759"/>
<dbReference type="Proteomes" id="UP000076722">
    <property type="component" value="Unassembled WGS sequence"/>
</dbReference>
<proteinExistence type="predicted"/>
<dbReference type="AlphaFoldDB" id="A0A164YVF5"/>
<evidence type="ECO:0000313" key="2">
    <source>
        <dbReference type="EMBL" id="KZS97272.1"/>
    </source>
</evidence>
<feature type="compositionally biased region" description="Acidic residues" evidence="1">
    <location>
        <begin position="181"/>
        <end position="194"/>
    </location>
</feature>
<protein>
    <submittedName>
        <fullName evidence="2">Uncharacterized protein</fullName>
    </submittedName>
</protein>
<feature type="region of interest" description="Disordered" evidence="1">
    <location>
        <begin position="1"/>
        <end position="36"/>
    </location>
</feature>
<feature type="region of interest" description="Disordered" evidence="1">
    <location>
        <begin position="181"/>
        <end position="254"/>
    </location>
</feature>
<evidence type="ECO:0000313" key="3">
    <source>
        <dbReference type="Proteomes" id="UP000076722"/>
    </source>
</evidence>
<evidence type="ECO:0000256" key="1">
    <source>
        <dbReference type="SAM" id="MobiDB-lite"/>
    </source>
</evidence>
<accession>A0A164YVF5</accession>
<keyword evidence="3" id="KW-1185">Reference proteome</keyword>
<name>A0A164YVF5_9AGAM</name>
<dbReference type="STRING" id="1314777.A0A164YVF5"/>
<sequence>MVRANSPLTQKKTAATKKKTSVASKTKGKRSPVVRSQTPRLTYDELVLEYRCLNLSIGIEMSMREAYEEEIRLAEPEVDSEDEEVDTIPRPKGALGYGEKLKAAMKMKKQPGTYLRFLHTVRKLFDIANLDRDAFWKDQDPDKLADLSKLPLFEILKSHNAHLRKINAKYYRKAAAVEQENSVEEEDMEEEESLEQSVPADQAEAAPEPPHNLGNADATVDNLSQGTSSLSELSSASEQDDISPTSPQSDINCPLSDENIEKTITATANKSSAGNILHTIEPFNAITSMFLKKDP</sequence>
<reference evidence="2 3" key="1">
    <citation type="journal article" date="2016" name="Mol. Biol. Evol.">
        <title>Comparative Genomics of Early-Diverging Mushroom-Forming Fungi Provides Insights into the Origins of Lignocellulose Decay Capabilities.</title>
        <authorList>
            <person name="Nagy L.G."/>
            <person name="Riley R."/>
            <person name="Tritt A."/>
            <person name="Adam C."/>
            <person name="Daum C."/>
            <person name="Floudas D."/>
            <person name="Sun H."/>
            <person name="Yadav J.S."/>
            <person name="Pangilinan J."/>
            <person name="Larsson K.H."/>
            <person name="Matsuura K."/>
            <person name="Barry K."/>
            <person name="Labutti K."/>
            <person name="Kuo R."/>
            <person name="Ohm R.A."/>
            <person name="Bhattacharya S.S."/>
            <person name="Shirouzu T."/>
            <person name="Yoshinaga Y."/>
            <person name="Martin F.M."/>
            <person name="Grigoriev I.V."/>
            <person name="Hibbett D.S."/>
        </authorList>
    </citation>
    <scope>NUCLEOTIDE SEQUENCE [LARGE SCALE GENOMIC DNA]</scope>
    <source>
        <strain evidence="2 3">HHB9708</strain>
    </source>
</reference>
<feature type="compositionally biased region" description="Basic residues" evidence="1">
    <location>
        <begin position="14"/>
        <end position="32"/>
    </location>
</feature>
<gene>
    <name evidence="2" type="ORF">SISNIDRAFT_482202</name>
</gene>
<dbReference type="EMBL" id="KV419397">
    <property type="protein sequence ID" value="KZS97272.1"/>
    <property type="molecule type" value="Genomic_DNA"/>
</dbReference>
<organism evidence="2 3">
    <name type="scientific">Sistotremastrum niveocremeum HHB9708</name>
    <dbReference type="NCBI Taxonomy" id="1314777"/>
    <lineage>
        <taxon>Eukaryota</taxon>
        <taxon>Fungi</taxon>
        <taxon>Dikarya</taxon>
        <taxon>Basidiomycota</taxon>
        <taxon>Agaricomycotina</taxon>
        <taxon>Agaricomycetes</taxon>
        <taxon>Sistotremastrales</taxon>
        <taxon>Sistotremastraceae</taxon>
        <taxon>Sertulicium</taxon>
        <taxon>Sertulicium niveocremeum</taxon>
    </lineage>
</organism>
<feature type="compositionally biased region" description="Low complexity" evidence="1">
    <location>
        <begin position="195"/>
        <end position="206"/>
    </location>
</feature>
<feature type="compositionally biased region" description="Low complexity" evidence="1">
    <location>
        <begin position="228"/>
        <end position="237"/>
    </location>
</feature>